<feature type="region of interest" description="Disordered" evidence="1">
    <location>
        <begin position="18"/>
        <end position="95"/>
    </location>
</feature>
<evidence type="ECO:0000313" key="3">
    <source>
        <dbReference type="EMBL" id="JAC16303.1"/>
    </source>
</evidence>
<dbReference type="AlphaFoldDB" id="A0A023F5B8"/>
<proteinExistence type="evidence at transcript level"/>
<keyword evidence="2" id="KW-0732">Signal</keyword>
<name>A0A023F5B8_TRIIF</name>
<evidence type="ECO:0000256" key="2">
    <source>
        <dbReference type="SAM" id="SignalP"/>
    </source>
</evidence>
<organism evidence="3">
    <name type="scientific">Triatoma infestans</name>
    <name type="common">Assassin bug</name>
    <dbReference type="NCBI Taxonomy" id="30076"/>
    <lineage>
        <taxon>Eukaryota</taxon>
        <taxon>Metazoa</taxon>
        <taxon>Ecdysozoa</taxon>
        <taxon>Arthropoda</taxon>
        <taxon>Hexapoda</taxon>
        <taxon>Insecta</taxon>
        <taxon>Pterygota</taxon>
        <taxon>Neoptera</taxon>
        <taxon>Paraneoptera</taxon>
        <taxon>Hemiptera</taxon>
        <taxon>Heteroptera</taxon>
        <taxon>Panheteroptera</taxon>
        <taxon>Cimicomorpha</taxon>
        <taxon>Reduviidae</taxon>
        <taxon>Triatominae</taxon>
        <taxon>Triatoma</taxon>
    </lineage>
</organism>
<dbReference type="EMBL" id="GBBI01002409">
    <property type="protein sequence ID" value="JAC16303.1"/>
    <property type="molecule type" value="mRNA"/>
</dbReference>
<sequence>MWQIVMLLAVAGSGLVQGRNSTSITSSSAAPSSTATAPTTSPTSASSSGTPKTTVITRDPIPVNYYPSRRERPPKDKEESSIRIPTGGSPKPTKYHYYPHNQHIYLLPECAVQQVCNAVYVRLNYT</sequence>
<protein>
    <submittedName>
        <fullName evidence="3">Putative secreted protein</fullName>
    </submittedName>
</protein>
<accession>A0A023F5B8</accession>
<feature type="non-terminal residue" evidence="3">
    <location>
        <position position="126"/>
    </location>
</feature>
<feature type="compositionally biased region" description="Low complexity" evidence="1">
    <location>
        <begin position="21"/>
        <end position="54"/>
    </location>
</feature>
<feature type="chain" id="PRO_5001514658" evidence="2">
    <location>
        <begin position="19"/>
        <end position="126"/>
    </location>
</feature>
<feature type="compositionally biased region" description="Basic and acidic residues" evidence="1">
    <location>
        <begin position="68"/>
        <end position="81"/>
    </location>
</feature>
<feature type="signal peptide" evidence="2">
    <location>
        <begin position="1"/>
        <end position="18"/>
    </location>
</feature>
<evidence type="ECO:0000256" key="1">
    <source>
        <dbReference type="SAM" id="MobiDB-lite"/>
    </source>
</evidence>
<reference evidence="3" key="1">
    <citation type="journal article" date="2014" name="PLoS Negl. Trop. Dis.">
        <title>An updated insight into the Sialotranscriptome of Triatoma infestans: developmental stage and geographic variations.</title>
        <authorList>
            <person name="Schwarz A."/>
            <person name="Medrano-Mercado N."/>
            <person name="Schaub G.A."/>
            <person name="Struchiner C.J."/>
            <person name="Bargues M.D."/>
            <person name="Levy M.Z."/>
            <person name="Ribeiro J.M."/>
        </authorList>
    </citation>
    <scope>NUCLEOTIDE SEQUENCE</scope>
    <source>
        <strain evidence="3">Chile</strain>
        <tissue evidence="3">Salivary glands</tissue>
    </source>
</reference>